<comment type="caution">
    <text evidence="2">The sequence shown here is derived from an EMBL/GenBank/DDBJ whole genome shotgun (WGS) entry which is preliminary data.</text>
</comment>
<evidence type="ECO:0000313" key="2">
    <source>
        <dbReference type="EMBL" id="CAD2127744.1"/>
    </source>
</evidence>
<organism evidence="2 3">
    <name type="scientific">Meloidogyne enterolobii</name>
    <name type="common">Root-knot nematode worm</name>
    <name type="synonym">Meloidogyne mayaguensis</name>
    <dbReference type="NCBI Taxonomy" id="390850"/>
    <lineage>
        <taxon>Eukaryota</taxon>
        <taxon>Metazoa</taxon>
        <taxon>Ecdysozoa</taxon>
        <taxon>Nematoda</taxon>
        <taxon>Chromadorea</taxon>
        <taxon>Rhabditida</taxon>
        <taxon>Tylenchina</taxon>
        <taxon>Tylenchomorpha</taxon>
        <taxon>Tylenchoidea</taxon>
        <taxon>Meloidogynidae</taxon>
        <taxon>Meloidogyninae</taxon>
        <taxon>Meloidogyne</taxon>
    </lineage>
</organism>
<gene>
    <name evidence="2" type="ORF">MENT_LOCUS2007</name>
</gene>
<reference evidence="2 3" key="1">
    <citation type="submission" date="2020-08" db="EMBL/GenBank/DDBJ databases">
        <authorList>
            <person name="Koutsovoulos G."/>
            <person name="Danchin GJ E."/>
        </authorList>
    </citation>
    <scope>NUCLEOTIDE SEQUENCE [LARGE SCALE GENOMIC DNA]</scope>
</reference>
<feature type="signal peptide" evidence="1">
    <location>
        <begin position="1"/>
        <end position="18"/>
    </location>
</feature>
<protein>
    <submittedName>
        <fullName evidence="2">Uncharacterized protein</fullName>
    </submittedName>
</protein>
<evidence type="ECO:0000256" key="1">
    <source>
        <dbReference type="SAM" id="SignalP"/>
    </source>
</evidence>
<evidence type="ECO:0000313" key="3">
    <source>
        <dbReference type="Proteomes" id="UP000580250"/>
    </source>
</evidence>
<name>A0A6V7TMD1_MELEN</name>
<feature type="chain" id="PRO_5028121497" evidence="1">
    <location>
        <begin position="19"/>
        <end position="59"/>
    </location>
</feature>
<dbReference type="Proteomes" id="UP000580250">
    <property type="component" value="Unassembled WGS sequence"/>
</dbReference>
<keyword evidence="1" id="KW-0732">Signal</keyword>
<dbReference type="EMBL" id="CAJEWN010000006">
    <property type="protein sequence ID" value="CAD2127744.1"/>
    <property type="molecule type" value="Genomic_DNA"/>
</dbReference>
<sequence>MYFYFLIVLLLAVGFNEGKNCSTNQGSLTFLTSTIKFPSAQGVSDSFNGAISNSICKKQ</sequence>
<proteinExistence type="predicted"/>
<accession>A0A6V7TMD1</accession>
<dbReference type="AlphaFoldDB" id="A0A6V7TMD1"/>